<organism evidence="1 2">
    <name type="scientific">Trichinella zimbabwensis</name>
    <dbReference type="NCBI Taxonomy" id="268475"/>
    <lineage>
        <taxon>Eukaryota</taxon>
        <taxon>Metazoa</taxon>
        <taxon>Ecdysozoa</taxon>
        <taxon>Nematoda</taxon>
        <taxon>Enoplea</taxon>
        <taxon>Dorylaimia</taxon>
        <taxon>Trichinellida</taxon>
        <taxon>Trichinellidae</taxon>
        <taxon>Trichinella</taxon>
    </lineage>
</organism>
<sequence>MYSIGKTSCSNQPMNAPPVFLGHCDLGSQLS</sequence>
<dbReference type="EMBL" id="JYDP01007478">
    <property type="protein sequence ID" value="KRY67822.1"/>
    <property type="molecule type" value="Genomic_DNA"/>
</dbReference>
<keyword evidence="2" id="KW-1185">Reference proteome</keyword>
<dbReference type="Proteomes" id="UP000055024">
    <property type="component" value="Unassembled WGS sequence"/>
</dbReference>
<dbReference type="AlphaFoldDB" id="A0A0V1E1X1"/>
<feature type="non-terminal residue" evidence="1">
    <location>
        <position position="31"/>
    </location>
</feature>
<evidence type="ECO:0000313" key="2">
    <source>
        <dbReference type="Proteomes" id="UP000055024"/>
    </source>
</evidence>
<proteinExistence type="predicted"/>
<protein>
    <submittedName>
        <fullName evidence="1">Uncharacterized protein</fullName>
    </submittedName>
</protein>
<name>A0A0V1E1X1_9BILA</name>
<gene>
    <name evidence="1" type="ORF">T11_11299</name>
</gene>
<reference evidence="1 2" key="1">
    <citation type="submission" date="2015-01" db="EMBL/GenBank/DDBJ databases">
        <title>Evolution of Trichinella species and genotypes.</title>
        <authorList>
            <person name="Korhonen P.K."/>
            <person name="Edoardo P."/>
            <person name="Giuseppe L.R."/>
            <person name="Gasser R.B."/>
        </authorList>
    </citation>
    <scope>NUCLEOTIDE SEQUENCE [LARGE SCALE GENOMIC DNA]</scope>
    <source>
        <strain evidence="1">ISS1029</strain>
    </source>
</reference>
<evidence type="ECO:0000313" key="1">
    <source>
        <dbReference type="EMBL" id="KRY67822.1"/>
    </source>
</evidence>
<accession>A0A0V1E1X1</accession>
<comment type="caution">
    <text evidence="1">The sequence shown here is derived from an EMBL/GenBank/DDBJ whole genome shotgun (WGS) entry which is preliminary data.</text>
</comment>